<feature type="region of interest" description="Disordered" evidence="1">
    <location>
        <begin position="81"/>
        <end position="108"/>
    </location>
</feature>
<feature type="compositionally biased region" description="Basic and acidic residues" evidence="1">
    <location>
        <begin position="86"/>
        <end position="108"/>
    </location>
</feature>
<feature type="region of interest" description="Disordered" evidence="1">
    <location>
        <begin position="1"/>
        <end position="64"/>
    </location>
</feature>
<name>A0AAE0HD91_9PEZI</name>
<proteinExistence type="predicted"/>
<reference evidence="2" key="1">
    <citation type="journal article" date="2023" name="Mol. Phylogenet. Evol.">
        <title>Genome-scale phylogeny and comparative genomics of the fungal order Sordariales.</title>
        <authorList>
            <person name="Hensen N."/>
            <person name="Bonometti L."/>
            <person name="Westerberg I."/>
            <person name="Brannstrom I.O."/>
            <person name="Guillou S."/>
            <person name="Cros-Aarteil S."/>
            <person name="Calhoun S."/>
            <person name="Haridas S."/>
            <person name="Kuo A."/>
            <person name="Mondo S."/>
            <person name="Pangilinan J."/>
            <person name="Riley R."/>
            <person name="LaButti K."/>
            <person name="Andreopoulos B."/>
            <person name="Lipzen A."/>
            <person name="Chen C."/>
            <person name="Yan M."/>
            <person name="Daum C."/>
            <person name="Ng V."/>
            <person name="Clum A."/>
            <person name="Steindorff A."/>
            <person name="Ohm R.A."/>
            <person name="Martin F."/>
            <person name="Silar P."/>
            <person name="Natvig D.O."/>
            <person name="Lalanne C."/>
            <person name="Gautier V."/>
            <person name="Ament-Velasquez S.L."/>
            <person name="Kruys A."/>
            <person name="Hutchinson M.I."/>
            <person name="Powell A.J."/>
            <person name="Barry K."/>
            <person name="Miller A.N."/>
            <person name="Grigoriev I.V."/>
            <person name="Debuchy R."/>
            <person name="Gladieux P."/>
            <person name="Hiltunen Thoren M."/>
            <person name="Johannesson H."/>
        </authorList>
    </citation>
    <scope>NUCLEOTIDE SEQUENCE</scope>
    <source>
        <strain evidence="2">CBS 168.71</strain>
    </source>
</reference>
<evidence type="ECO:0000313" key="2">
    <source>
        <dbReference type="EMBL" id="KAK3294267.1"/>
    </source>
</evidence>
<keyword evidence="3" id="KW-1185">Reference proteome</keyword>
<protein>
    <submittedName>
        <fullName evidence="2">Uncharacterized protein</fullName>
    </submittedName>
</protein>
<dbReference type="RefSeq" id="XP_062657781.1">
    <property type="nucleotide sequence ID" value="XM_062808121.1"/>
</dbReference>
<organism evidence="2 3">
    <name type="scientific">Chaetomium fimeti</name>
    <dbReference type="NCBI Taxonomy" id="1854472"/>
    <lineage>
        <taxon>Eukaryota</taxon>
        <taxon>Fungi</taxon>
        <taxon>Dikarya</taxon>
        <taxon>Ascomycota</taxon>
        <taxon>Pezizomycotina</taxon>
        <taxon>Sordariomycetes</taxon>
        <taxon>Sordariomycetidae</taxon>
        <taxon>Sordariales</taxon>
        <taxon>Chaetomiaceae</taxon>
        <taxon>Chaetomium</taxon>
    </lineage>
</organism>
<sequence>MPFNFSFSSSVSAVSVGSGSTNGQNGARGWAYKRESYSNNNGSGVRTTKQKLGEAPQTQTRIYDAQGRPLYLEGGHYHRAAGLDDSVPRIEDVTEDQPPRAPEREARK</sequence>
<dbReference type="Proteomes" id="UP001278766">
    <property type="component" value="Unassembled WGS sequence"/>
</dbReference>
<dbReference type="AlphaFoldDB" id="A0AAE0HD91"/>
<reference evidence="2" key="2">
    <citation type="submission" date="2023-06" db="EMBL/GenBank/DDBJ databases">
        <authorList>
            <consortium name="Lawrence Berkeley National Laboratory"/>
            <person name="Haridas S."/>
            <person name="Hensen N."/>
            <person name="Bonometti L."/>
            <person name="Westerberg I."/>
            <person name="Brannstrom I.O."/>
            <person name="Guillou S."/>
            <person name="Cros-Aarteil S."/>
            <person name="Calhoun S."/>
            <person name="Kuo A."/>
            <person name="Mondo S."/>
            <person name="Pangilinan J."/>
            <person name="Riley R."/>
            <person name="Labutti K."/>
            <person name="Andreopoulos B."/>
            <person name="Lipzen A."/>
            <person name="Chen C."/>
            <person name="Yanf M."/>
            <person name="Daum C."/>
            <person name="Ng V."/>
            <person name="Clum A."/>
            <person name="Steindorff A."/>
            <person name="Ohm R."/>
            <person name="Martin F."/>
            <person name="Silar P."/>
            <person name="Natvig D."/>
            <person name="Lalanne C."/>
            <person name="Gautier V."/>
            <person name="Ament-Velasquez S.L."/>
            <person name="Kruys A."/>
            <person name="Hutchinson M.I."/>
            <person name="Powell A.J."/>
            <person name="Barry K."/>
            <person name="Miller A.N."/>
            <person name="Grigoriev I.V."/>
            <person name="Debuchy R."/>
            <person name="Gladieux P."/>
            <person name="Thoren M.H."/>
            <person name="Johannesson H."/>
        </authorList>
    </citation>
    <scope>NUCLEOTIDE SEQUENCE</scope>
    <source>
        <strain evidence="2">CBS 168.71</strain>
    </source>
</reference>
<comment type="caution">
    <text evidence="2">The sequence shown here is derived from an EMBL/GenBank/DDBJ whole genome shotgun (WGS) entry which is preliminary data.</text>
</comment>
<accession>A0AAE0HD91</accession>
<gene>
    <name evidence="2" type="ORF">B0H64DRAFT_475754</name>
</gene>
<evidence type="ECO:0000313" key="3">
    <source>
        <dbReference type="Proteomes" id="UP001278766"/>
    </source>
</evidence>
<evidence type="ECO:0000256" key="1">
    <source>
        <dbReference type="SAM" id="MobiDB-lite"/>
    </source>
</evidence>
<feature type="compositionally biased region" description="Polar residues" evidence="1">
    <location>
        <begin position="37"/>
        <end position="47"/>
    </location>
</feature>
<feature type="compositionally biased region" description="Low complexity" evidence="1">
    <location>
        <begin position="1"/>
        <end position="19"/>
    </location>
</feature>
<dbReference type="EMBL" id="JAUEPN010000005">
    <property type="protein sequence ID" value="KAK3294267.1"/>
    <property type="molecule type" value="Genomic_DNA"/>
</dbReference>
<dbReference type="GeneID" id="87845069"/>